<dbReference type="RefSeq" id="WP_030112841.1">
    <property type="nucleotide sequence ID" value="NZ_CP020570.1"/>
</dbReference>
<feature type="compositionally biased region" description="Low complexity" evidence="1">
    <location>
        <begin position="37"/>
        <end position="50"/>
    </location>
</feature>
<gene>
    <name evidence="3" type="ORF">B1H20_21565</name>
</gene>
<feature type="region of interest" description="Disordered" evidence="1">
    <location>
        <begin position="27"/>
        <end position="52"/>
    </location>
</feature>
<dbReference type="OrthoDB" id="3369896at2"/>
<name>A0A1V0UFC2_STRVN</name>
<reference evidence="3 4" key="1">
    <citation type="submission" date="2017-03" db="EMBL/GenBank/DDBJ databases">
        <title>Complete Genome Sequence of a natural compounds producer, Streptomyces violaceus S21.</title>
        <authorList>
            <person name="Zhong C."/>
            <person name="Zhao Z."/>
            <person name="Fu J."/>
            <person name="Zong G."/>
            <person name="Qin R."/>
            <person name="Cao G."/>
        </authorList>
    </citation>
    <scope>NUCLEOTIDE SEQUENCE [LARGE SCALE GENOMIC DNA]</scope>
    <source>
        <strain evidence="3 4">S21</strain>
    </source>
</reference>
<dbReference type="SUPFAM" id="SSF89392">
    <property type="entry name" value="Prokaryotic lipoproteins and lipoprotein localization factors"/>
    <property type="match status" value="1"/>
</dbReference>
<evidence type="ECO:0000256" key="1">
    <source>
        <dbReference type="SAM" id="MobiDB-lite"/>
    </source>
</evidence>
<feature type="signal peptide" evidence="2">
    <location>
        <begin position="1"/>
        <end position="23"/>
    </location>
</feature>
<dbReference type="KEGG" id="svu:B1H20_21565"/>
<accession>A0A1V0UFC2</accession>
<organism evidence="3 4">
    <name type="scientific">Streptomyces violaceoruber</name>
    <dbReference type="NCBI Taxonomy" id="1935"/>
    <lineage>
        <taxon>Bacteria</taxon>
        <taxon>Bacillati</taxon>
        <taxon>Actinomycetota</taxon>
        <taxon>Actinomycetes</taxon>
        <taxon>Kitasatosporales</taxon>
        <taxon>Streptomycetaceae</taxon>
        <taxon>Streptomyces</taxon>
        <taxon>Streptomyces violaceoruber group</taxon>
    </lineage>
</organism>
<dbReference type="EMBL" id="CP020570">
    <property type="protein sequence ID" value="ARF63672.1"/>
    <property type="molecule type" value="Genomic_DNA"/>
</dbReference>
<feature type="compositionally biased region" description="Gly residues" evidence="1">
    <location>
        <begin position="27"/>
        <end position="36"/>
    </location>
</feature>
<protein>
    <recommendedName>
        <fullName evidence="5">Lipoprotein</fullName>
    </recommendedName>
</protein>
<evidence type="ECO:0000313" key="4">
    <source>
        <dbReference type="Proteomes" id="UP000192445"/>
    </source>
</evidence>
<dbReference type="STRING" id="1935.B1H20_21565"/>
<dbReference type="InterPro" id="IPR029046">
    <property type="entry name" value="LolA/LolB/LppX"/>
</dbReference>
<sequence>MRTTTARRMGTALAVAAALTSMAACSGSGGTGGSDGSGKAEAGSAAGKASPVAALKQVQQKTGGIRSAKVDGTIEMGDTVSMKQSGAIDWADGLTGEMSITYTGGAMGEALKKSGGDGSMKARYFKDEYYANMGAAMAANTGGKNWIQYSYKDLAELGGASGEVMQDQARNSTPEQGVKALLASGDVKKVGQEDVRGVSATHYSGTVDVAELTAKNSELDEKQLAEFKEQLALAGVTTQTVDIWVDENDLLVKKAERGEMKTGAFNSTFFYSDYGTQVSVEKPAASDTVDFTELLKQGGTPGGTS</sequence>
<dbReference type="PROSITE" id="PS51257">
    <property type="entry name" value="PROKAR_LIPOPROTEIN"/>
    <property type="match status" value="1"/>
</dbReference>
<proteinExistence type="predicted"/>
<feature type="chain" id="PRO_5010718488" description="Lipoprotein" evidence="2">
    <location>
        <begin position="24"/>
        <end position="305"/>
    </location>
</feature>
<evidence type="ECO:0000256" key="2">
    <source>
        <dbReference type="SAM" id="SignalP"/>
    </source>
</evidence>
<evidence type="ECO:0000313" key="3">
    <source>
        <dbReference type="EMBL" id="ARF63672.1"/>
    </source>
</evidence>
<dbReference type="AlphaFoldDB" id="A0A1V0UFC2"/>
<evidence type="ECO:0008006" key="5">
    <source>
        <dbReference type="Google" id="ProtNLM"/>
    </source>
</evidence>
<dbReference type="Gene3D" id="2.50.20.20">
    <property type="match status" value="1"/>
</dbReference>
<keyword evidence="2" id="KW-0732">Signal</keyword>
<dbReference type="Proteomes" id="UP000192445">
    <property type="component" value="Chromosome"/>
</dbReference>
<dbReference type="GeneID" id="63982091"/>